<dbReference type="Gene3D" id="1.10.1740.10">
    <property type="match status" value="1"/>
</dbReference>
<dbReference type="Pfam" id="PF04542">
    <property type="entry name" value="Sigma70_r2"/>
    <property type="match status" value="1"/>
</dbReference>
<sequence>MVIHLDDYEKELISWAHEIVGYLVKSGASPADAQDVTQDVFVKLLESEMVLPAGKLRAWMYRVAVRRYIDLYRRDKTYQDILKKEFFRKEDLLYYDQENGETLHQAISKLNKSQQLVLELYYFQGFSVKEISHILDISTSKVKIDLMRGREKLKHILEKEGLYYENF</sequence>
<dbReference type="PANTHER" id="PTHR43133:SF8">
    <property type="entry name" value="RNA POLYMERASE SIGMA FACTOR HI_1459-RELATED"/>
    <property type="match status" value="1"/>
</dbReference>
<dbReference type="Pfam" id="PF08281">
    <property type="entry name" value="Sigma70_r4_2"/>
    <property type="match status" value="1"/>
</dbReference>
<gene>
    <name evidence="8" type="primary">sigM</name>
    <name evidence="8" type="ORF">SAMEA4412692_00391</name>
</gene>
<dbReference type="eggNOG" id="COG1595">
    <property type="taxonomic scope" value="Bacteria"/>
</dbReference>
<feature type="domain" description="RNA polymerase sigma factor 70 region 4 type 2" evidence="7">
    <location>
        <begin position="102"/>
        <end position="153"/>
    </location>
</feature>
<evidence type="ECO:0000313" key="8">
    <source>
        <dbReference type="EMBL" id="SNU86826.1"/>
    </source>
</evidence>
<dbReference type="InterPro" id="IPR013249">
    <property type="entry name" value="RNA_pol_sigma70_r4_t2"/>
</dbReference>
<accession>A0A239SN57</accession>
<keyword evidence="8" id="KW-0808">Transferase</keyword>
<evidence type="ECO:0000256" key="2">
    <source>
        <dbReference type="ARBA" id="ARBA00023015"/>
    </source>
</evidence>
<evidence type="ECO:0000256" key="4">
    <source>
        <dbReference type="ARBA" id="ARBA00023125"/>
    </source>
</evidence>
<dbReference type="GO" id="GO:0016779">
    <property type="term" value="F:nucleotidyltransferase activity"/>
    <property type="evidence" value="ECO:0007669"/>
    <property type="project" value="UniProtKB-KW"/>
</dbReference>
<organism evidence="8 9">
    <name type="scientific">Streptococcus merionis</name>
    <dbReference type="NCBI Taxonomy" id="400065"/>
    <lineage>
        <taxon>Bacteria</taxon>
        <taxon>Bacillati</taxon>
        <taxon>Bacillota</taxon>
        <taxon>Bacilli</taxon>
        <taxon>Lactobacillales</taxon>
        <taxon>Streptococcaceae</taxon>
        <taxon>Streptococcus</taxon>
    </lineage>
</organism>
<dbReference type="EC" id="2.7.7.-" evidence="8"/>
<dbReference type="SUPFAM" id="SSF88659">
    <property type="entry name" value="Sigma3 and sigma4 domains of RNA polymerase sigma factors"/>
    <property type="match status" value="1"/>
</dbReference>
<evidence type="ECO:0000256" key="5">
    <source>
        <dbReference type="ARBA" id="ARBA00023163"/>
    </source>
</evidence>
<dbReference type="AlphaFoldDB" id="A0A239SN57"/>
<dbReference type="InterPro" id="IPR013324">
    <property type="entry name" value="RNA_pol_sigma_r3/r4-like"/>
</dbReference>
<proteinExistence type="inferred from homology"/>
<keyword evidence="8" id="KW-0548">Nucleotidyltransferase</keyword>
<keyword evidence="4" id="KW-0238">DNA-binding</keyword>
<comment type="similarity">
    <text evidence="1">Belongs to the sigma-70 factor family. ECF subfamily.</text>
</comment>
<dbReference type="InterPro" id="IPR013325">
    <property type="entry name" value="RNA_pol_sigma_r2"/>
</dbReference>
<dbReference type="Gene3D" id="1.10.10.10">
    <property type="entry name" value="Winged helix-like DNA-binding domain superfamily/Winged helix DNA-binding domain"/>
    <property type="match status" value="1"/>
</dbReference>
<evidence type="ECO:0000256" key="1">
    <source>
        <dbReference type="ARBA" id="ARBA00010641"/>
    </source>
</evidence>
<dbReference type="GO" id="GO:0006352">
    <property type="term" value="P:DNA-templated transcription initiation"/>
    <property type="evidence" value="ECO:0007669"/>
    <property type="project" value="InterPro"/>
</dbReference>
<dbReference type="SUPFAM" id="SSF88946">
    <property type="entry name" value="Sigma2 domain of RNA polymerase sigma factors"/>
    <property type="match status" value="1"/>
</dbReference>
<dbReference type="InterPro" id="IPR039425">
    <property type="entry name" value="RNA_pol_sigma-70-like"/>
</dbReference>
<dbReference type="STRING" id="1123308.GCA_000380085_01271"/>
<dbReference type="GO" id="GO:0016987">
    <property type="term" value="F:sigma factor activity"/>
    <property type="evidence" value="ECO:0007669"/>
    <property type="project" value="UniProtKB-KW"/>
</dbReference>
<keyword evidence="3" id="KW-0731">Sigma factor</keyword>
<evidence type="ECO:0000259" key="7">
    <source>
        <dbReference type="Pfam" id="PF08281"/>
    </source>
</evidence>
<dbReference type="RefSeq" id="WP_018373822.1">
    <property type="nucleotide sequence ID" value="NZ_LT906439.1"/>
</dbReference>
<evidence type="ECO:0000256" key="3">
    <source>
        <dbReference type="ARBA" id="ARBA00023082"/>
    </source>
</evidence>
<evidence type="ECO:0000259" key="6">
    <source>
        <dbReference type="Pfam" id="PF04542"/>
    </source>
</evidence>
<dbReference type="Proteomes" id="UP000215185">
    <property type="component" value="Chromosome 1"/>
</dbReference>
<dbReference type="InterPro" id="IPR036388">
    <property type="entry name" value="WH-like_DNA-bd_sf"/>
</dbReference>
<dbReference type="GO" id="GO:0003677">
    <property type="term" value="F:DNA binding"/>
    <property type="evidence" value="ECO:0007669"/>
    <property type="project" value="UniProtKB-KW"/>
</dbReference>
<dbReference type="EMBL" id="LT906439">
    <property type="protein sequence ID" value="SNU86826.1"/>
    <property type="molecule type" value="Genomic_DNA"/>
</dbReference>
<dbReference type="InterPro" id="IPR007627">
    <property type="entry name" value="RNA_pol_sigma70_r2"/>
</dbReference>
<evidence type="ECO:0000313" key="9">
    <source>
        <dbReference type="Proteomes" id="UP000215185"/>
    </source>
</evidence>
<dbReference type="NCBIfam" id="TIGR02937">
    <property type="entry name" value="sigma70-ECF"/>
    <property type="match status" value="1"/>
</dbReference>
<keyword evidence="2" id="KW-0805">Transcription regulation</keyword>
<protein>
    <submittedName>
        <fullName evidence="8">ECF subfamily RNA polymerase sigma-70 factor</fullName>
        <ecNumber evidence="8">2.7.7.-</ecNumber>
    </submittedName>
</protein>
<dbReference type="KEGG" id="smen:SAMEA4412692_0391"/>
<dbReference type="CDD" id="cd06171">
    <property type="entry name" value="Sigma70_r4"/>
    <property type="match status" value="1"/>
</dbReference>
<feature type="domain" description="RNA polymerase sigma-70 region 2" evidence="6">
    <location>
        <begin position="18"/>
        <end position="76"/>
    </location>
</feature>
<dbReference type="OrthoDB" id="9784984at2"/>
<name>A0A239SN57_9STRE</name>
<dbReference type="InterPro" id="IPR014284">
    <property type="entry name" value="RNA_pol_sigma-70_dom"/>
</dbReference>
<keyword evidence="9" id="KW-1185">Reference proteome</keyword>
<reference evidence="8 9" key="1">
    <citation type="submission" date="2017-06" db="EMBL/GenBank/DDBJ databases">
        <authorList>
            <consortium name="Pathogen Informatics"/>
        </authorList>
    </citation>
    <scope>NUCLEOTIDE SEQUENCE [LARGE SCALE GENOMIC DNA]</scope>
    <source>
        <strain evidence="8 9">NCTC13788</strain>
    </source>
</reference>
<dbReference type="PANTHER" id="PTHR43133">
    <property type="entry name" value="RNA POLYMERASE ECF-TYPE SIGMA FACTO"/>
    <property type="match status" value="1"/>
</dbReference>
<keyword evidence="5" id="KW-0804">Transcription</keyword>